<name>A0A2I0UQN8_LIMLA</name>
<protein>
    <submittedName>
        <fullName evidence="1">Uncharacterized protein</fullName>
    </submittedName>
</protein>
<dbReference type="EMBL" id="KZ505655">
    <property type="protein sequence ID" value="PKU48363.1"/>
    <property type="molecule type" value="Genomic_DNA"/>
</dbReference>
<evidence type="ECO:0000313" key="1">
    <source>
        <dbReference type="EMBL" id="PKU48363.1"/>
    </source>
</evidence>
<proteinExistence type="predicted"/>
<reference evidence="2" key="2">
    <citation type="submission" date="2017-12" db="EMBL/GenBank/DDBJ databases">
        <title>Genome sequence of the Bar-tailed Godwit (Limosa lapponica baueri).</title>
        <authorList>
            <person name="Lima N.C.B."/>
            <person name="Parody-Merino A.M."/>
            <person name="Battley P.F."/>
            <person name="Fidler A.E."/>
            <person name="Prosdocimi F."/>
        </authorList>
    </citation>
    <scope>NUCLEOTIDE SEQUENCE [LARGE SCALE GENOMIC DNA]</scope>
</reference>
<sequence length="131" mass="14899">MDCRRDYDLPAEGQGIKLGSANIQNCGSFVLQWSLWQNDEFYLLQNGKQKAISVSDNKEHKQMNMLSVFSLVASLLDITLLRQNDLLGKWLTRFFVWHPNIAGHYAKLDSVAIYDCIQGSTMQITTISQKA</sequence>
<evidence type="ECO:0000313" key="2">
    <source>
        <dbReference type="Proteomes" id="UP000233556"/>
    </source>
</evidence>
<keyword evidence="2" id="KW-1185">Reference proteome</keyword>
<dbReference type="AlphaFoldDB" id="A0A2I0UQN8"/>
<reference evidence="2" key="1">
    <citation type="submission" date="2017-11" db="EMBL/GenBank/DDBJ databases">
        <authorList>
            <person name="Lima N.C."/>
            <person name="Parody-Merino A.M."/>
            <person name="Battley P.F."/>
            <person name="Fidler A.E."/>
            <person name="Prosdocimi F."/>
        </authorList>
    </citation>
    <scope>NUCLEOTIDE SEQUENCE [LARGE SCALE GENOMIC DNA]</scope>
</reference>
<accession>A0A2I0UQN8</accession>
<organism evidence="1 2">
    <name type="scientific">Limosa lapponica baueri</name>
    <dbReference type="NCBI Taxonomy" id="1758121"/>
    <lineage>
        <taxon>Eukaryota</taxon>
        <taxon>Metazoa</taxon>
        <taxon>Chordata</taxon>
        <taxon>Craniata</taxon>
        <taxon>Vertebrata</taxon>
        <taxon>Euteleostomi</taxon>
        <taxon>Archelosauria</taxon>
        <taxon>Archosauria</taxon>
        <taxon>Dinosauria</taxon>
        <taxon>Saurischia</taxon>
        <taxon>Theropoda</taxon>
        <taxon>Coelurosauria</taxon>
        <taxon>Aves</taxon>
        <taxon>Neognathae</taxon>
        <taxon>Neoaves</taxon>
        <taxon>Charadriiformes</taxon>
        <taxon>Scolopacidae</taxon>
        <taxon>Limosa</taxon>
    </lineage>
</organism>
<gene>
    <name evidence="1" type="ORF">llap_1363</name>
</gene>
<dbReference type="Proteomes" id="UP000233556">
    <property type="component" value="Unassembled WGS sequence"/>
</dbReference>